<dbReference type="Pfam" id="PF02367">
    <property type="entry name" value="TsaE"/>
    <property type="match status" value="1"/>
</dbReference>
<evidence type="ECO:0000256" key="5">
    <source>
        <dbReference type="ARBA" id="ARBA00022694"/>
    </source>
</evidence>
<evidence type="ECO:0000256" key="4">
    <source>
        <dbReference type="ARBA" id="ARBA00022490"/>
    </source>
</evidence>
<evidence type="ECO:0000256" key="1">
    <source>
        <dbReference type="ARBA" id="ARBA00004496"/>
    </source>
</evidence>
<accession>X1U7H2</accession>
<evidence type="ECO:0000256" key="10">
    <source>
        <dbReference type="ARBA" id="ARBA00032441"/>
    </source>
</evidence>
<dbReference type="InterPro" id="IPR027417">
    <property type="entry name" value="P-loop_NTPase"/>
</dbReference>
<dbReference type="GO" id="GO:0002949">
    <property type="term" value="P:tRNA threonylcarbamoyladenosine modification"/>
    <property type="evidence" value="ECO:0007669"/>
    <property type="project" value="InterPro"/>
</dbReference>
<dbReference type="PANTHER" id="PTHR33540">
    <property type="entry name" value="TRNA THREONYLCARBAMOYLADENOSINE BIOSYNTHESIS PROTEIN TSAE"/>
    <property type="match status" value="1"/>
</dbReference>
<keyword evidence="6" id="KW-0479">Metal-binding</keyword>
<evidence type="ECO:0000256" key="3">
    <source>
        <dbReference type="ARBA" id="ARBA00019010"/>
    </source>
</evidence>
<gene>
    <name evidence="11" type="ORF">S12H4_40774</name>
</gene>
<proteinExistence type="inferred from homology"/>
<comment type="caution">
    <text evidence="11">The sequence shown here is derived from an EMBL/GenBank/DDBJ whole genome shotgun (WGS) entry which is preliminary data.</text>
</comment>
<dbReference type="GO" id="GO:0005524">
    <property type="term" value="F:ATP binding"/>
    <property type="evidence" value="ECO:0007669"/>
    <property type="project" value="UniProtKB-KW"/>
</dbReference>
<keyword evidence="8" id="KW-0067">ATP-binding</keyword>
<name>X1U7H2_9ZZZZ</name>
<dbReference type="InterPro" id="IPR003442">
    <property type="entry name" value="T6A_TsaE"/>
</dbReference>
<organism evidence="11">
    <name type="scientific">marine sediment metagenome</name>
    <dbReference type="NCBI Taxonomy" id="412755"/>
    <lineage>
        <taxon>unclassified sequences</taxon>
        <taxon>metagenomes</taxon>
        <taxon>ecological metagenomes</taxon>
    </lineage>
</organism>
<dbReference type="NCBIfam" id="TIGR00150">
    <property type="entry name" value="T6A_YjeE"/>
    <property type="match status" value="1"/>
</dbReference>
<dbReference type="Gene3D" id="3.40.50.300">
    <property type="entry name" value="P-loop containing nucleotide triphosphate hydrolases"/>
    <property type="match status" value="1"/>
</dbReference>
<evidence type="ECO:0000256" key="9">
    <source>
        <dbReference type="ARBA" id="ARBA00022842"/>
    </source>
</evidence>
<dbReference type="PANTHER" id="PTHR33540:SF2">
    <property type="entry name" value="TRNA THREONYLCARBAMOYLADENOSINE BIOSYNTHESIS PROTEIN TSAE"/>
    <property type="match status" value="1"/>
</dbReference>
<keyword evidence="5" id="KW-0819">tRNA processing</keyword>
<evidence type="ECO:0000256" key="8">
    <source>
        <dbReference type="ARBA" id="ARBA00022840"/>
    </source>
</evidence>
<dbReference type="SUPFAM" id="SSF52540">
    <property type="entry name" value="P-loop containing nucleoside triphosphate hydrolases"/>
    <property type="match status" value="1"/>
</dbReference>
<keyword evidence="7" id="KW-0547">Nucleotide-binding</keyword>
<evidence type="ECO:0000256" key="2">
    <source>
        <dbReference type="ARBA" id="ARBA00007599"/>
    </source>
</evidence>
<keyword evidence="9" id="KW-0460">Magnesium</keyword>
<protein>
    <recommendedName>
        <fullName evidence="3">tRNA threonylcarbamoyladenosine biosynthesis protein TsaE</fullName>
    </recommendedName>
    <alternativeName>
        <fullName evidence="10">t(6)A37 threonylcarbamoyladenosine biosynthesis protein TsaE</fullName>
    </alternativeName>
</protein>
<comment type="subcellular location">
    <subcellularLocation>
        <location evidence="1">Cytoplasm</location>
    </subcellularLocation>
</comment>
<evidence type="ECO:0000256" key="6">
    <source>
        <dbReference type="ARBA" id="ARBA00022723"/>
    </source>
</evidence>
<sequence length="178" mass="19993">MGALYYPMKLSQSLNPSRKVDMDCLELISHSPEQTQKLGVRIGELALPDDTFLLVGDLGTGKTCLTQGIAWGLGIKEYAASPSFIVVRELYGRLPLYHIDLFRLNHIAEIVDLGLDDYLYGKGVCVVEWAEKGFSVLPVDHLLIQINYLSDTERSFQLKPSGKRYQKLLAQLKHLSLK</sequence>
<evidence type="ECO:0000256" key="7">
    <source>
        <dbReference type="ARBA" id="ARBA00022741"/>
    </source>
</evidence>
<dbReference type="GO" id="GO:0046872">
    <property type="term" value="F:metal ion binding"/>
    <property type="evidence" value="ECO:0007669"/>
    <property type="project" value="UniProtKB-KW"/>
</dbReference>
<dbReference type="EMBL" id="BARW01024780">
    <property type="protein sequence ID" value="GAI95800.1"/>
    <property type="molecule type" value="Genomic_DNA"/>
</dbReference>
<dbReference type="AlphaFoldDB" id="X1U7H2"/>
<reference evidence="11" key="1">
    <citation type="journal article" date="2014" name="Front. Microbiol.">
        <title>High frequency of phylogenetically diverse reductive dehalogenase-homologous genes in deep subseafloor sedimentary metagenomes.</title>
        <authorList>
            <person name="Kawai M."/>
            <person name="Futagami T."/>
            <person name="Toyoda A."/>
            <person name="Takaki Y."/>
            <person name="Nishi S."/>
            <person name="Hori S."/>
            <person name="Arai W."/>
            <person name="Tsubouchi T."/>
            <person name="Morono Y."/>
            <person name="Uchiyama I."/>
            <person name="Ito T."/>
            <person name="Fujiyama A."/>
            <person name="Inagaki F."/>
            <person name="Takami H."/>
        </authorList>
    </citation>
    <scope>NUCLEOTIDE SEQUENCE</scope>
    <source>
        <strain evidence="11">Expedition CK06-06</strain>
    </source>
</reference>
<comment type="similarity">
    <text evidence="2">Belongs to the TsaE family.</text>
</comment>
<dbReference type="GO" id="GO:0005737">
    <property type="term" value="C:cytoplasm"/>
    <property type="evidence" value="ECO:0007669"/>
    <property type="project" value="UniProtKB-SubCell"/>
</dbReference>
<keyword evidence="4" id="KW-0963">Cytoplasm</keyword>
<evidence type="ECO:0000313" key="11">
    <source>
        <dbReference type="EMBL" id="GAI95800.1"/>
    </source>
</evidence>